<dbReference type="SUPFAM" id="SSF51445">
    <property type="entry name" value="(Trans)glycosidases"/>
    <property type="match status" value="1"/>
</dbReference>
<dbReference type="SMART" id="SM01065">
    <property type="entry name" value="CBM_2"/>
    <property type="match status" value="2"/>
</dbReference>
<accession>A0ABS3Z6E4</accession>
<evidence type="ECO:0000313" key="14">
    <source>
        <dbReference type="Proteomes" id="UP000677244"/>
    </source>
</evidence>
<gene>
    <name evidence="13" type="ORF">J7I42_34050</name>
</gene>
<evidence type="ECO:0000256" key="4">
    <source>
        <dbReference type="ARBA" id="ARBA00012560"/>
    </source>
</evidence>
<comment type="subcellular location">
    <subcellularLocation>
        <location evidence="2">Cytoplasm</location>
    </subcellularLocation>
</comment>
<dbReference type="Pfam" id="PF00686">
    <property type="entry name" value="CBM_20"/>
    <property type="match status" value="2"/>
</dbReference>
<dbReference type="GO" id="GO:0004134">
    <property type="term" value="F:4-alpha-glucanotransferase activity"/>
    <property type="evidence" value="ECO:0007669"/>
    <property type="project" value="UniProtKB-EC"/>
</dbReference>
<dbReference type="SUPFAM" id="SSF49452">
    <property type="entry name" value="Starch-binding domain-like"/>
    <property type="match status" value="2"/>
</dbReference>
<evidence type="ECO:0000256" key="8">
    <source>
        <dbReference type="ARBA" id="ARBA00022679"/>
    </source>
</evidence>
<comment type="catalytic activity">
    <reaction evidence="1">
        <text>Transfers a segment of a (1-&gt;4)-alpha-D-glucan to a new position in an acceptor, which may be glucose or a (1-&gt;4)-alpha-D-glucan.</text>
        <dbReference type="EC" id="2.4.1.25"/>
    </reaction>
</comment>
<comment type="similarity">
    <text evidence="3">Belongs to the disproportionating enzyme family.</text>
</comment>
<feature type="domain" description="CBM20" evidence="12">
    <location>
        <begin position="127"/>
        <end position="241"/>
    </location>
</feature>
<keyword evidence="14" id="KW-1185">Reference proteome</keyword>
<dbReference type="InterPro" id="IPR013784">
    <property type="entry name" value="Carb-bd-like_fold"/>
</dbReference>
<dbReference type="Gene3D" id="2.60.40.10">
    <property type="entry name" value="Immunoglobulins"/>
    <property type="match status" value="2"/>
</dbReference>
<dbReference type="PROSITE" id="PS51166">
    <property type="entry name" value="CBM20"/>
    <property type="match status" value="2"/>
</dbReference>
<dbReference type="EC" id="2.4.1.25" evidence="4"/>
<reference evidence="13 14" key="1">
    <citation type="submission" date="2021-03" db="EMBL/GenBank/DDBJ databases">
        <title>Assistant Professor.</title>
        <authorList>
            <person name="Huq M.A."/>
        </authorList>
    </citation>
    <scope>NUCLEOTIDE SEQUENCE [LARGE SCALE GENOMIC DNA]</scope>
    <source>
        <strain evidence="13 14">MAH-29</strain>
    </source>
</reference>
<organism evidence="13 14">
    <name type="scientific">Niastella soli</name>
    <dbReference type="NCBI Taxonomy" id="2821487"/>
    <lineage>
        <taxon>Bacteria</taxon>
        <taxon>Pseudomonadati</taxon>
        <taxon>Bacteroidota</taxon>
        <taxon>Chitinophagia</taxon>
        <taxon>Chitinophagales</taxon>
        <taxon>Chitinophagaceae</taxon>
        <taxon>Niastella</taxon>
    </lineage>
</organism>
<keyword evidence="9" id="KW-0119">Carbohydrate metabolism</keyword>
<feature type="domain" description="CBM20" evidence="12">
    <location>
        <begin position="1"/>
        <end position="100"/>
    </location>
</feature>
<dbReference type="RefSeq" id="WP_209144863.1">
    <property type="nucleotide sequence ID" value="NZ_JAGHKO010000024.1"/>
</dbReference>
<dbReference type="PANTHER" id="PTHR32518:SF3">
    <property type="entry name" value="4-ALPHA-GLUCANOTRANSFERASE"/>
    <property type="match status" value="1"/>
</dbReference>
<dbReference type="Pfam" id="PF02446">
    <property type="entry name" value="Glyco_hydro_77"/>
    <property type="match status" value="1"/>
</dbReference>
<evidence type="ECO:0000256" key="1">
    <source>
        <dbReference type="ARBA" id="ARBA00000439"/>
    </source>
</evidence>
<dbReference type="Proteomes" id="UP000677244">
    <property type="component" value="Unassembled WGS sequence"/>
</dbReference>
<keyword evidence="6" id="KW-0963">Cytoplasm</keyword>
<evidence type="ECO:0000256" key="9">
    <source>
        <dbReference type="ARBA" id="ARBA00023277"/>
    </source>
</evidence>
<keyword evidence="7 13" id="KW-0328">Glycosyltransferase</keyword>
<evidence type="ECO:0000256" key="10">
    <source>
        <dbReference type="ARBA" id="ARBA00031423"/>
    </source>
</evidence>
<dbReference type="PANTHER" id="PTHR32518">
    <property type="match status" value="1"/>
</dbReference>
<evidence type="ECO:0000256" key="3">
    <source>
        <dbReference type="ARBA" id="ARBA00005684"/>
    </source>
</evidence>
<dbReference type="InterPro" id="IPR002044">
    <property type="entry name" value="CBM20"/>
</dbReference>
<evidence type="ECO:0000256" key="7">
    <source>
        <dbReference type="ARBA" id="ARBA00022676"/>
    </source>
</evidence>
<dbReference type="EMBL" id="JAGHKO010000024">
    <property type="protein sequence ID" value="MBO9205362.1"/>
    <property type="molecule type" value="Genomic_DNA"/>
</dbReference>
<dbReference type="InterPro" id="IPR003385">
    <property type="entry name" value="Glyco_hydro_77"/>
</dbReference>
<dbReference type="InterPro" id="IPR013783">
    <property type="entry name" value="Ig-like_fold"/>
</dbReference>
<name>A0ABS3Z6E4_9BACT</name>
<keyword evidence="8 13" id="KW-0808">Transferase</keyword>
<protein>
    <recommendedName>
        <fullName evidence="5">4-alpha-glucanotransferase</fullName>
        <ecNumber evidence="4">2.4.1.25</ecNumber>
    </recommendedName>
    <alternativeName>
        <fullName evidence="10">Amylomaltase</fullName>
    </alternativeName>
    <alternativeName>
        <fullName evidence="11">Disproportionating enzyme</fullName>
    </alternativeName>
</protein>
<evidence type="ECO:0000313" key="13">
    <source>
        <dbReference type="EMBL" id="MBO9205362.1"/>
    </source>
</evidence>
<evidence type="ECO:0000256" key="2">
    <source>
        <dbReference type="ARBA" id="ARBA00004496"/>
    </source>
</evidence>
<dbReference type="Gene3D" id="3.20.20.80">
    <property type="entry name" value="Glycosidases"/>
    <property type="match status" value="2"/>
</dbReference>
<proteinExistence type="inferred from homology"/>
<evidence type="ECO:0000256" key="6">
    <source>
        <dbReference type="ARBA" id="ARBA00022490"/>
    </source>
</evidence>
<evidence type="ECO:0000256" key="11">
    <source>
        <dbReference type="ARBA" id="ARBA00031501"/>
    </source>
</evidence>
<dbReference type="InterPro" id="IPR017853">
    <property type="entry name" value="GH"/>
</dbReference>
<evidence type="ECO:0000259" key="12">
    <source>
        <dbReference type="PROSITE" id="PS51166"/>
    </source>
</evidence>
<evidence type="ECO:0000256" key="5">
    <source>
        <dbReference type="ARBA" id="ARBA00020295"/>
    </source>
</evidence>
<comment type="caution">
    <text evidence="13">The sequence shown here is derived from an EMBL/GenBank/DDBJ whole genome shotgun (WGS) entry which is preliminary data.</text>
</comment>
<sequence>MTIHFYIRFFTRPGESLSVTGNTDELGNNDIDKALPLTWLNHDLWTGTVTINNPQTDAIHYTYIYKGIDGYLAQEWDDHKTIDISKKPMQEIRVMDTWNHPGEFENAFYTDPFQEILLKEQETHTKAKPVKNATHYFKVKAPLLEKNEVVCLLGSNKILADWNEEEPVLLHRENNWWAIKLSLPKESFPIQYKYGVYNTKSKSLVRFEAGENRWLHGDALLNTLTILHDGFVRLPNSTWKGAGVVLPVFSLRSKNSFGTGEFTDLKLLVDWAAKTGLKMIQILPVNDTTATHTWLDSYPYAAISAFALHPLYLNISKVAGKKFADLIKPLKKKQAQLNDLPEVDYEGVMHVKLAAIKELYMVQKEEWATDEDYLAFFENNKHWLVPYAVFCSLRDRNGTADFNHWKTNNIYNKEAIQKLASPKSKQYDEVAIHYFTQYHLHTQLQEAAAYAHKNGVILKGDIAIGVYRYSSDTWVEPELYHMELQAGAPPDDFAVRGQNWGFPTYNWERMAADGYEWWHQRFIQMSNYFDAFRIDHILGFFRIWSIPVHAVEGIMGHFVKALPVHAAEFEQRGIWFNQVRYCQPFINDTVLWDMFGPNKEKFLPYLDTVGNQYTLKPEFATQRQVETHFDALERSEENQHLRQGLYDLISNVILFEEPGSQGREFHFRISMENTLSFRHLEGYVQDKLKELYVNYFYERQEHFWMQEGLRKLPALKRSTNMLICGEDLGMVPQCVPVVMKQLGIVSLEIQRMPKDIHTEFFHPASAPYLSVVTPSTHDMSTIRGWWEEDRTKTQKFFNTVLGQWGEAPQTCEAWINKAIVIQHLQSPALWATFQLQDLLGMNETLRRENPQEERINIPAIPKHYWRYRMHLTLEQLLKEKEFNEELEEFVKEAGR</sequence>